<organism evidence="2 3">
    <name type="scientific">Ceratitis capitata</name>
    <name type="common">Mediterranean fruit fly</name>
    <name type="synonym">Tephritis capitata</name>
    <dbReference type="NCBI Taxonomy" id="7213"/>
    <lineage>
        <taxon>Eukaryota</taxon>
        <taxon>Metazoa</taxon>
        <taxon>Ecdysozoa</taxon>
        <taxon>Arthropoda</taxon>
        <taxon>Hexapoda</taxon>
        <taxon>Insecta</taxon>
        <taxon>Pterygota</taxon>
        <taxon>Neoptera</taxon>
        <taxon>Endopterygota</taxon>
        <taxon>Diptera</taxon>
        <taxon>Brachycera</taxon>
        <taxon>Muscomorpha</taxon>
        <taxon>Tephritoidea</taxon>
        <taxon>Tephritidae</taxon>
        <taxon>Ceratitis</taxon>
        <taxon>Ceratitis</taxon>
    </lineage>
</organism>
<dbReference type="EMBL" id="CAJHJT010000001">
    <property type="protein sequence ID" value="CAD6995013.1"/>
    <property type="molecule type" value="Genomic_DNA"/>
</dbReference>
<keyword evidence="3" id="KW-1185">Reference proteome</keyword>
<comment type="caution">
    <text evidence="2">The sequence shown here is derived from an EMBL/GenBank/DDBJ whole genome shotgun (WGS) entry which is preliminary data.</text>
</comment>
<evidence type="ECO:0000256" key="1">
    <source>
        <dbReference type="SAM" id="MobiDB-lite"/>
    </source>
</evidence>
<name>A0A811UCJ8_CERCA</name>
<reference evidence="2" key="1">
    <citation type="submission" date="2020-11" db="EMBL/GenBank/DDBJ databases">
        <authorList>
            <person name="Whitehead M."/>
        </authorList>
    </citation>
    <scope>NUCLEOTIDE SEQUENCE</scope>
    <source>
        <strain evidence="2">EGII</strain>
    </source>
</reference>
<proteinExistence type="predicted"/>
<dbReference type="Proteomes" id="UP000606786">
    <property type="component" value="Unassembled WGS sequence"/>
</dbReference>
<gene>
    <name evidence="2" type="ORF">CCAP1982_LOCUS3744</name>
</gene>
<evidence type="ECO:0000313" key="2">
    <source>
        <dbReference type="EMBL" id="CAD6995013.1"/>
    </source>
</evidence>
<sequence>MERLPSLSINRGESSGYRLSSLVLTVSTALTERSIRFLVDSLTATEAISQTDEEGNENADELTRTGAAGAVATIGPS</sequence>
<accession>A0A811UCJ8</accession>
<feature type="region of interest" description="Disordered" evidence="1">
    <location>
        <begin position="49"/>
        <end position="77"/>
    </location>
</feature>
<protein>
    <submittedName>
        <fullName evidence="2">(Mediterranean fruit fly) hypothetical protein</fullName>
    </submittedName>
</protein>
<evidence type="ECO:0000313" key="3">
    <source>
        <dbReference type="Proteomes" id="UP000606786"/>
    </source>
</evidence>
<feature type="compositionally biased region" description="Acidic residues" evidence="1">
    <location>
        <begin position="51"/>
        <end position="60"/>
    </location>
</feature>
<dbReference type="AlphaFoldDB" id="A0A811UCJ8"/>